<proteinExistence type="predicted"/>
<organism evidence="2 3">
    <name type="scientific">Paraburkholderia aromaticivorans</name>
    <dbReference type="NCBI Taxonomy" id="2026199"/>
    <lineage>
        <taxon>Bacteria</taxon>
        <taxon>Pseudomonadati</taxon>
        <taxon>Pseudomonadota</taxon>
        <taxon>Betaproteobacteria</taxon>
        <taxon>Burkholderiales</taxon>
        <taxon>Burkholderiaceae</taxon>
        <taxon>Paraburkholderia</taxon>
    </lineage>
</organism>
<dbReference type="EMBL" id="CP022989">
    <property type="protein sequence ID" value="ASV97487.1"/>
    <property type="molecule type" value="Genomic_DNA"/>
</dbReference>
<dbReference type="Proteomes" id="UP000215158">
    <property type="component" value="Chromosome 1"/>
</dbReference>
<evidence type="ECO:0000313" key="2">
    <source>
        <dbReference type="EMBL" id="ASV97487.1"/>
    </source>
</evidence>
<sequence>MPFDADEKKPLTPGGVSGKVGELQHRMRLLMGTNVMGTNVMGTNVMGTNVMGTNVMGVNAAGSV</sequence>
<keyword evidence="3" id="KW-1185">Reference proteome</keyword>
<gene>
    <name evidence="2" type="ORF">CJU94_04465</name>
</gene>
<accession>A0A248VEM5</accession>
<evidence type="ECO:0000313" key="3">
    <source>
        <dbReference type="Proteomes" id="UP000215158"/>
    </source>
</evidence>
<protein>
    <submittedName>
        <fullName evidence="2">Uncharacterized protein</fullName>
    </submittedName>
</protein>
<evidence type="ECO:0000256" key="1">
    <source>
        <dbReference type="SAM" id="MobiDB-lite"/>
    </source>
</evidence>
<feature type="region of interest" description="Disordered" evidence="1">
    <location>
        <begin position="1"/>
        <end position="20"/>
    </location>
</feature>
<dbReference type="AlphaFoldDB" id="A0A248VEM5"/>
<dbReference type="KEGG" id="parb:CJU94_04465"/>
<feature type="compositionally biased region" description="Basic and acidic residues" evidence="1">
    <location>
        <begin position="1"/>
        <end position="10"/>
    </location>
</feature>
<reference evidence="2 3" key="1">
    <citation type="submission" date="2017-08" db="EMBL/GenBank/DDBJ databases">
        <title>Identification and genetic characteristics of simultaneous BTEX- and naphthalene-degrading Paraburkholderia sp. BN5 isolated from petroleum-contaminated soil.</title>
        <authorList>
            <person name="Lee Y."/>
            <person name="Jeon C.O."/>
        </authorList>
    </citation>
    <scope>NUCLEOTIDE SEQUENCE [LARGE SCALE GENOMIC DNA]</scope>
    <source>
        <strain evidence="2 3">BN5</strain>
    </source>
</reference>
<name>A0A248VEM5_9BURK</name>